<evidence type="ECO:0000256" key="9">
    <source>
        <dbReference type="ARBA" id="ARBA00022833"/>
    </source>
</evidence>
<evidence type="ECO:0000256" key="10">
    <source>
        <dbReference type="ARBA" id="ARBA00023306"/>
    </source>
</evidence>
<evidence type="ECO:0000256" key="4">
    <source>
        <dbReference type="ARBA" id="ARBA00022490"/>
    </source>
</evidence>
<dbReference type="GO" id="GO:0032153">
    <property type="term" value="C:cell division site"/>
    <property type="evidence" value="ECO:0007669"/>
    <property type="project" value="TreeGrafter"/>
</dbReference>
<dbReference type="EC" id="2.3.2.27" evidence="3"/>
<organism evidence="16 17">
    <name type="scientific">Maudiozyma saulgeensis</name>
    <dbReference type="NCBI Taxonomy" id="1789683"/>
    <lineage>
        <taxon>Eukaryota</taxon>
        <taxon>Fungi</taxon>
        <taxon>Dikarya</taxon>
        <taxon>Ascomycota</taxon>
        <taxon>Saccharomycotina</taxon>
        <taxon>Saccharomycetes</taxon>
        <taxon>Saccharomycetales</taxon>
        <taxon>Saccharomycetaceae</taxon>
        <taxon>Maudiozyma</taxon>
    </lineage>
</organism>
<evidence type="ECO:0000256" key="12">
    <source>
        <dbReference type="PROSITE-ProRule" id="PRU00175"/>
    </source>
</evidence>
<evidence type="ECO:0000313" key="16">
    <source>
        <dbReference type="EMBL" id="SMN18581.1"/>
    </source>
</evidence>
<dbReference type="Pfam" id="PF00498">
    <property type="entry name" value="FHA"/>
    <property type="match status" value="1"/>
</dbReference>
<feature type="compositionally biased region" description="Polar residues" evidence="13">
    <location>
        <begin position="495"/>
        <end position="509"/>
    </location>
</feature>
<dbReference type="GO" id="GO:0006511">
    <property type="term" value="P:ubiquitin-dependent protein catabolic process"/>
    <property type="evidence" value="ECO:0007669"/>
    <property type="project" value="TreeGrafter"/>
</dbReference>
<feature type="region of interest" description="Disordered" evidence="13">
    <location>
        <begin position="58"/>
        <end position="83"/>
    </location>
</feature>
<dbReference type="GO" id="GO:1901991">
    <property type="term" value="P:negative regulation of mitotic cell cycle phase transition"/>
    <property type="evidence" value="ECO:0007669"/>
    <property type="project" value="UniProtKB-ARBA"/>
</dbReference>
<dbReference type="Gene3D" id="2.60.200.20">
    <property type="match status" value="1"/>
</dbReference>
<protein>
    <recommendedName>
        <fullName evidence="3">RING-type E3 ubiquitin transferase</fullName>
        <ecNumber evidence="3">2.3.2.27</ecNumber>
    </recommendedName>
</protein>
<evidence type="ECO:0000259" key="14">
    <source>
        <dbReference type="PROSITE" id="PS50006"/>
    </source>
</evidence>
<dbReference type="Gene3D" id="3.30.40.10">
    <property type="entry name" value="Zinc/RING finger domain, C3HC4 (zinc finger)"/>
    <property type="match status" value="1"/>
</dbReference>
<proteinExistence type="inferred from homology"/>
<dbReference type="PROSITE" id="PS50006">
    <property type="entry name" value="FHA_DOMAIN"/>
    <property type="match status" value="1"/>
</dbReference>
<evidence type="ECO:0000256" key="6">
    <source>
        <dbReference type="ARBA" id="ARBA00022723"/>
    </source>
</evidence>
<gene>
    <name evidence="16" type="ORF">KASA_0Q10868G</name>
</gene>
<dbReference type="GO" id="GO:0016567">
    <property type="term" value="P:protein ubiquitination"/>
    <property type="evidence" value="ECO:0007669"/>
    <property type="project" value="TreeGrafter"/>
</dbReference>
<dbReference type="SUPFAM" id="SSF49879">
    <property type="entry name" value="SMAD/FHA domain"/>
    <property type="match status" value="1"/>
</dbReference>
<dbReference type="EMBL" id="FXLY01000002">
    <property type="protein sequence ID" value="SMN18581.1"/>
    <property type="molecule type" value="Genomic_DNA"/>
</dbReference>
<keyword evidence="9" id="KW-0862">Zinc</keyword>
<comment type="subcellular location">
    <subcellularLocation>
        <location evidence="2">Cytoplasm</location>
    </subcellularLocation>
</comment>
<dbReference type="GO" id="GO:0061630">
    <property type="term" value="F:ubiquitin protein ligase activity"/>
    <property type="evidence" value="ECO:0007669"/>
    <property type="project" value="UniProtKB-EC"/>
</dbReference>
<dbReference type="Proteomes" id="UP000196158">
    <property type="component" value="Unassembled WGS sequence"/>
</dbReference>
<keyword evidence="6" id="KW-0479">Metal-binding</keyword>
<comment type="similarity">
    <text evidence="11">Belongs to the DMA1 family.</text>
</comment>
<keyword evidence="4" id="KW-0963">Cytoplasm</keyword>
<evidence type="ECO:0000256" key="3">
    <source>
        <dbReference type="ARBA" id="ARBA00012483"/>
    </source>
</evidence>
<dbReference type="AlphaFoldDB" id="A0A1X7QYY2"/>
<keyword evidence="7 12" id="KW-0863">Zinc-finger</keyword>
<dbReference type="Pfam" id="PF17123">
    <property type="entry name" value="zf-RING_11"/>
    <property type="match status" value="1"/>
</dbReference>
<dbReference type="InterPro" id="IPR008984">
    <property type="entry name" value="SMAD_FHA_dom_sf"/>
</dbReference>
<evidence type="ECO:0000313" key="17">
    <source>
        <dbReference type="Proteomes" id="UP000196158"/>
    </source>
</evidence>
<evidence type="ECO:0000259" key="15">
    <source>
        <dbReference type="PROSITE" id="PS50089"/>
    </source>
</evidence>
<accession>A0A1X7QYY2</accession>
<keyword evidence="5" id="KW-0808">Transferase</keyword>
<dbReference type="GO" id="GO:0005829">
    <property type="term" value="C:cytosol"/>
    <property type="evidence" value="ECO:0007669"/>
    <property type="project" value="TreeGrafter"/>
</dbReference>
<evidence type="ECO:0000256" key="7">
    <source>
        <dbReference type="ARBA" id="ARBA00022771"/>
    </source>
</evidence>
<dbReference type="InterPro" id="IPR013083">
    <property type="entry name" value="Znf_RING/FYVE/PHD"/>
</dbReference>
<dbReference type="InterPro" id="IPR000253">
    <property type="entry name" value="FHA_dom"/>
</dbReference>
<feature type="region of interest" description="Disordered" evidence="13">
    <location>
        <begin position="20"/>
        <end position="39"/>
    </location>
</feature>
<dbReference type="SMART" id="SM00184">
    <property type="entry name" value="RING"/>
    <property type="match status" value="1"/>
</dbReference>
<evidence type="ECO:0000256" key="2">
    <source>
        <dbReference type="ARBA" id="ARBA00004496"/>
    </source>
</evidence>
<dbReference type="FunFam" id="3.30.40.10:FF:000426">
    <property type="entry name" value="DMA1p Ubiquitin-protein ligase (E3)"/>
    <property type="match status" value="1"/>
</dbReference>
<comment type="catalytic activity">
    <reaction evidence="1">
        <text>S-ubiquitinyl-[E2 ubiquitin-conjugating enzyme]-L-cysteine + [acceptor protein]-L-lysine = [E2 ubiquitin-conjugating enzyme]-L-cysteine + N(6)-ubiquitinyl-[acceptor protein]-L-lysine.</text>
        <dbReference type="EC" id="2.3.2.27"/>
    </reaction>
</comment>
<dbReference type="PANTHER" id="PTHR15067:SF7">
    <property type="entry name" value="E3 UBIQUITIN-PROTEIN LIGASE DMA1-RELATED"/>
    <property type="match status" value="1"/>
</dbReference>
<dbReference type="GO" id="GO:0008270">
    <property type="term" value="F:zinc ion binding"/>
    <property type="evidence" value="ECO:0007669"/>
    <property type="project" value="UniProtKB-KW"/>
</dbReference>
<keyword evidence="10" id="KW-0131">Cell cycle</keyword>
<dbReference type="SMART" id="SM00240">
    <property type="entry name" value="FHA"/>
    <property type="match status" value="1"/>
</dbReference>
<dbReference type="InterPro" id="IPR001841">
    <property type="entry name" value="Znf_RING"/>
</dbReference>
<dbReference type="GO" id="GO:0000151">
    <property type="term" value="C:ubiquitin ligase complex"/>
    <property type="evidence" value="ECO:0007669"/>
    <property type="project" value="TreeGrafter"/>
</dbReference>
<evidence type="ECO:0000256" key="5">
    <source>
        <dbReference type="ARBA" id="ARBA00022679"/>
    </source>
</evidence>
<keyword evidence="8" id="KW-0833">Ubl conjugation pathway</keyword>
<feature type="domain" description="FHA" evidence="14">
    <location>
        <begin position="282"/>
        <end position="349"/>
    </location>
</feature>
<dbReference type="OrthoDB" id="687730at2759"/>
<reference evidence="16 17" key="1">
    <citation type="submission" date="2017-04" db="EMBL/GenBank/DDBJ databases">
        <authorList>
            <person name="Afonso C.L."/>
            <person name="Miller P.J."/>
            <person name="Scott M.A."/>
            <person name="Spackman E."/>
            <person name="Goraichik I."/>
            <person name="Dimitrov K.M."/>
            <person name="Suarez D.L."/>
            <person name="Swayne D.E."/>
        </authorList>
    </citation>
    <scope>NUCLEOTIDE SEQUENCE [LARGE SCALE GENOMIC DNA]</scope>
</reference>
<dbReference type="PANTHER" id="PTHR15067">
    <property type="entry name" value="E3 UBIQUITIN-PROTEIN LIGASE RNF8"/>
    <property type="match status" value="1"/>
</dbReference>
<sequence>MPATEITPQRRYSTFSINSYRSSNSSVNNNSNSAITTSRSRKNSFGISSIFGSLNFSSNSNSRNNSNKMISTTPRDFNNENTNNLNRNDLNHNIPAVLEPSQVQYLTSLNNNNNIISSSVSNSPSSNPFASYSNYTTSINSELPSVRREPFKLPEEYNLPIFLPLKSVGKDQTVTDFTLTRNNSDSKHADFSTFHFVNAHSETIASIYPPVSWNITSDEQQQLSSHENPPCKNIKTIDGLYSIRLTPFIDPSIDEQEQADFVRSQGLYFDPIIRTAGPESQLVIARYMNSFATMHNYNDLKLKEYFKPILFKSNVVSRLHGCVKVDRNGQWYIKDFNSSSGTFLNHKRICSSNDKDNDILMDGGDHLLHDGDVIQLGMDYNGGRNQKFRCVKVKVELNLSWKIKSRNYKKMGLEKLHTLNTMNLLSNNANSLESCSICLEELDPCQGIFISPCSHSWHFNCIRRLLLSNYPQFICPNCRATTDLEASMDNLEIQSTSPLSSSGKNTPVQDTGRAHSPLTRDML</sequence>
<evidence type="ECO:0000256" key="8">
    <source>
        <dbReference type="ARBA" id="ARBA00022786"/>
    </source>
</evidence>
<feature type="domain" description="RING-type" evidence="15">
    <location>
        <begin position="435"/>
        <end position="479"/>
    </location>
</feature>
<dbReference type="STRING" id="1789683.A0A1X7QYY2"/>
<evidence type="ECO:0000256" key="11">
    <source>
        <dbReference type="ARBA" id="ARBA00061209"/>
    </source>
</evidence>
<keyword evidence="17" id="KW-1185">Reference proteome</keyword>
<evidence type="ECO:0000256" key="13">
    <source>
        <dbReference type="SAM" id="MobiDB-lite"/>
    </source>
</evidence>
<evidence type="ECO:0000256" key="1">
    <source>
        <dbReference type="ARBA" id="ARBA00000900"/>
    </source>
</evidence>
<dbReference type="PROSITE" id="PS50089">
    <property type="entry name" value="ZF_RING_2"/>
    <property type="match status" value="1"/>
</dbReference>
<feature type="region of interest" description="Disordered" evidence="13">
    <location>
        <begin position="495"/>
        <end position="523"/>
    </location>
</feature>
<dbReference type="SUPFAM" id="SSF57850">
    <property type="entry name" value="RING/U-box"/>
    <property type="match status" value="1"/>
</dbReference>
<name>A0A1X7QYY2_9SACH</name>
<feature type="compositionally biased region" description="Low complexity" evidence="13">
    <location>
        <begin position="58"/>
        <end position="67"/>
    </location>
</feature>